<evidence type="ECO:0000259" key="8">
    <source>
        <dbReference type="PROSITE" id="PS50928"/>
    </source>
</evidence>
<reference evidence="9 10" key="1">
    <citation type="submission" date="2019-09" db="EMBL/GenBank/DDBJ databases">
        <title>Mumia zhuanghuii sp. nov. isolated from the intestinal contents of plateau pika (Ochotona curzoniae) in the Qinghai-Tibet plateau of China.</title>
        <authorList>
            <person name="Tian Z."/>
        </authorList>
    </citation>
    <scope>NUCLEOTIDE SEQUENCE [LARGE SCALE GENOMIC DNA]</scope>
    <source>
        <strain evidence="10">350</strain>
    </source>
</reference>
<evidence type="ECO:0000256" key="5">
    <source>
        <dbReference type="ARBA" id="ARBA00022989"/>
    </source>
</evidence>
<dbReference type="PANTHER" id="PTHR43386">
    <property type="entry name" value="OLIGOPEPTIDE TRANSPORT SYSTEM PERMEASE PROTEIN APPC"/>
    <property type="match status" value="1"/>
</dbReference>
<keyword evidence="2 7" id="KW-0813">Transport</keyword>
<accession>A0A5Q6RQV0</accession>
<dbReference type="CDD" id="cd06261">
    <property type="entry name" value="TM_PBP2"/>
    <property type="match status" value="1"/>
</dbReference>
<dbReference type="OrthoDB" id="8906042at2"/>
<feature type="transmembrane region" description="Helical" evidence="7">
    <location>
        <begin position="236"/>
        <end position="269"/>
    </location>
</feature>
<dbReference type="InterPro" id="IPR035906">
    <property type="entry name" value="MetI-like_sf"/>
</dbReference>
<dbReference type="PANTHER" id="PTHR43386:SF6">
    <property type="entry name" value="ABC TRANSPORTER PERMEASE PROTEIN"/>
    <property type="match status" value="1"/>
</dbReference>
<dbReference type="Gene3D" id="1.10.3720.10">
    <property type="entry name" value="MetI-like"/>
    <property type="match status" value="1"/>
</dbReference>
<feature type="transmembrane region" description="Helical" evidence="7">
    <location>
        <begin position="289"/>
        <end position="310"/>
    </location>
</feature>
<feature type="transmembrane region" description="Helical" evidence="7">
    <location>
        <begin position="112"/>
        <end position="137"/>
    </location>
</feature>
<evidence type="ECO:0000256" key="3">
    <source>
        <dbReference type="ARBA" id="ARBA00022475"/>
    </source>
</evidence>
<dbReference type="Pfam" id="PF12911">
    <property type="entry name" value="OppC_N"/>
    <property type="match status" value="1"/>
</dbReference>
<evidence type="ECO:0000256" key="2">
    <source>
        <dbReference type="ARBA" id="ARBA00022448"/>
    </source>
</evidence>
<dbReference type="InterPro" id="IPR000515">
    <property type="entry name" value="MetI-like"/>
</dbReference>
<dbReference type="SUPFAM" id="SSF161098">
    <property type="entry name" value="MetI-like"/>
    <property type="match status" value="1"/>
</dbReference>
<dbReference type="InterPro" id="IPR050366">
    <property type="entry name" value="BP-dependent_transpt_permease"/>
</dbReference>
<dbReference type="RefSeq" id="WP_149770539.1">
    <property type="nucleotide sequence ID" value="NZ_VDFQ02000005.1"/>
</dbReference>
<feature type="domain" description="ABC transmembrane type-1" evidence="8">
    <location>
        <begin position="110"/>
        <end position="310"/>
    </location>
</feature>
<organism evidence="9 10">
    <name type="scientific">Mumia zhuanghuii</name>
    <dbReference type="NCBI Taxonomy" id="2585211"/>
    <lineage>
        <taxon>Bacteria</taxon>
        <taxon>Bacillati</taxon>
        <taxon>Actinomycetota</taxon>
        <taxon>Actinomycetes</taxon>
        <taxon>Propionibacteriales</taxon>
        <taxon>Nocardioidaceae</taxon>
        <taxon>Mumia</taxon>
    </lineage>
</organism>
<protein>
    <submittedName>
        <fullName evidence="9">ABC transporter permease</fullName>
    </submittedName>
</protein>
<evidence type="ECO:0000256" key="7">
    <source>
        <dbReference type="RuleBase" id="RU363032"/>
    </source>
</evidence>
<dbReference type="InterPro" id="IPR025966">
    <property type="entry name" value="OppC_N"/>
</dbReference>
<evidence type="ECO:0000256" key="6">
    <source>
        <dbReference type="ARBA" id="ARBA00023136"/>
    </source>
</evidence>
<feature type="transmembrane region" description="Helical" evidence="7">
    <location>
        <begin position="176"/>
        <end position="194"/>
    </location>
</feature>
<dbReference type="GO" id="GO:0005886">
    <property type="term" value="C:plasma membrane"/>
    <property type="evidence" value="ECO:0007669"/>
    <property type="project" value="UniProtKB-SubCell"/>
</dbReference>
<dbReference type="GO" id="GO:0055085">
    <property type="term" value="P:transmembrane transport"/>
    <property type="evidence" value="ECO:0007669"/>
    <property type="project" value="InterPro"/>
</dbReference>
<gene>
    <name evidence="9" type="ORF">FE697_015485</name>
</gene>
<comment type="caution">
    <text evidence="9">The sequence shown here is derived from an EMBL/GenBank/DDBJ whole genome shotgun (WGS) entry which is preliminary data.</text>
</comment>
<comment type="subcellular location">
    <subcellularLocation>
        <location evidence="1 7">Cell membrane</location>
        <topology evidence="1 7">Multi-pass membrane protein</topology>
    </subcellularLocation>
</comment>
<dbReference type="Proteomes" id="UP000307768">
    <property type="component" value="Unassembled WGS sequence"/>
</dbReference>
<proteinExistence type="inferred from homology"/>
<feature type="transmembrane region" description="Helical" evidence="7">
    <location>
        <begin position="49"/>
        <end position="70"/>
    </location>
</feature>
<keyword evidence="5 7" id="KW-1133">Transmembrane helix</keyword>
<evidence type="ECO:0000256" key="1">
    <source>
        <dbReference type="ARBA" id="ARBA00004651"/>
    </source>
</evidence>
<dbReference type="AlphaFoldDB" id="A0A5Q6RQV0"/>
<keyword evidence="4 7" id="KW-0812">Transmembrane</keyword>
<name>A0A5Q6RQV0_9ACTN</name>
<evidence type="ECO:0000256" key="4">
    <source>
        <dbReference type="ARBA" id="ARBA00022692"/>
    </source>
</evidence>
<keyword evidence="6 7" id="KW-0472">Membrane</keyword>
<keyword evidence="3" id="KW-1003">Cell membrane</keyword>
<evidence type="ECO:0000313" key="9">
    <source>
        <dbReference type="EMBL" id="KAA1420370.1"/>
    </source>
</evidence>
<feature type="transmembrane region" description="Helical" evidence="7">
    <location>
        <begin position="149"/>
        <end position="170"/>
    </location>
</feature>
<dbReference type="EMBL" id="VDFQ02000005">
    <property type="protein sequence ID" value="KAA1420370.1"/>
    <property type="molecule type" value="Genomic_DNA"/>
</dbReference>
<evidence type="ECO:0000313" key="10">
    <source>
        <dbReference type="Proteomes" id="UP000307768"/>
    </source>
</evidence>
<comment type="similarity">
    <text evidence="7">Belongs to the binding-protein-dependent transport system permease family.</text>
</comment>
<sequence length="324" mass="34691">MPKPTLPGQERYVAPIDETPLAAVDSVQVDEAPASQWKEAWKQLRKNPMFWVSSVLLTILTIIIIAPGLFTNADPRFCELSNSLGPAEAGHPFGFDKQGCDVWARTLYGARASVAVGVLTTLVVALLGGLTGALAGFKGGLSDTFISRVSDIFFAIPLLLAAIVCLSAVNNWFPDRGFWGGVLAVVAALGLFGWPQITRIMRGSVLEVKNYEFVDAARAIGASNQRNLWRHIVPNAISPVIVTSTVSLGIFIVAEATLSFLGLGLPFSVVSWGNDISSAQELVRSGTSLNVMFVPVTALVLTVLSFILLGDSVRDALDPKARKR</sequence>
<dbReference type="Pfam" id="PF00528">
    <property type="entry name" value="BPD_transp_1"/>
    <property type="match status" value="1"/>
</dbReference>
<dbReference type="PROSITE" id="PS50928">
    <property type="entry name" value="ABC_TM1"/>
    <property type="match status" value="1"/>
</dbReference>